<gene>
    <name evidence="1" type="ORF">CFP56_035201</name>
</gene>
<sequence>SGGAGFAGELGDKASRSNCRVDRLKRTQFSSNTLKEERKLEIDEAQNWTCVGAMRISLSLKKDSLMLCKMHALVWIFQQPKLPF</sequence>
<reference evidence="1 2" key="1">
    <citation type="journal article" date="2018" name="Sci. Data">
        <title>The draft genome sequence of cork oak.</title>
        <authorList>
            <person name="Ramos A.M."/>
            <person name="Usie A."/>
            <person name="Barbosa P."/>
            <person name="Barros P.M."/>
            <person name="Capote T."/>
            <person name="Chaves I."/>
            <person name="Simoes F."/>
            <person name="Abreu I."/>
            <person name="Carrasquinho I."/>
            <person name="Faro C."/>
            <person name="Guimaraes J.B."/>
            <person name="Mendonca D."/>
            <person name="Nobrega F."/>
            <person name="Rodrigues L."/>
            <person name="Saibo N.J.M."/>
            <person name="Varela M.C."/>
            <person name="Egas C."/>
            <person name="Matos J."/>
            <person name="Miguel C.M."/>
            <person name="Oliveira M.M."/>
            <person name="Ricardo C.P."/>
            <person name="Goncalves S."/>
        </authorList>
    </citation>
    <scope>NUCLEOTIDE SEQUENCE [LARGE SCALE GENOMIC DNA]</scope>
    <source>
        <strain evidence="2">cv. HL8</strain>
    </source>
</reference>
<keyword evidence="2" id="KW-1185">Reference proteome</keyword>
<evidence type="ECO:0000313" key="1">
    <source>
        <dbReference type="EMBL" id="KAK7853716.1"/>
    </source>
</evidence>
<protein>
    <submittedName>
        <fullName evidence="1">Uncharacterized protein</fullName>
    </submittedName>
</protein>
<evidence type="ECO:0000313" key="2">
    <source>
        <dbReference type="Proteomes" id="UP000237347"/>
    </source>
</evidence>
<name>A0AAW0LTG2_QUESU</name>
<comment type="caution">
    <text evidence="1">The sequence shown here is derived from an EMBL/GenBank/DDBJ whole genome shotgun (WGS) entry which is preliminary data.</text>
</comment>
<dbReference type="Proteomes" id="UP000237347">
    <property type="component" value="Unassembled WGS sequence"/>
</dbReference>
<accession>A0AAW0LTG2</accession>
<organism evidence="1 2">
    <name type="scientific">Quercus suber</name>
    <name type="common">Cork oak</name>
    <dbReference type="NCBI Taxonomy" id="58331"/>
    <lineage>
        <taxon>Eukaryota</taxon>
        <taxon>Viridiplantae</taxon>
        <taxon>Streptophyta</taxon>
        <taxon>Embryophyta</taxon>
        <taxon>Tracheophyta</taxon>
        <taxon>Spermatophyta</taxon>
        <taxon>Magnoliopsida</taxon>
        <taxon>eudicotyledons</taxon>
        <taxon>Gunneridae</taxon>
        <taxon>Pentapetalae</taxon>
        <taxon>rosids</taxon>
        <taxon>fabids</taxon>
        <taxon>Fagales</taxon>
        <taxon>Fagaceae</taxon>
        <taxon>Quercus</taxon>
    </lineage>
</organism>
<proteinExistence type="predicted"/>
<feature type="non-terminal residue" evidence="1">
    <location>
        <position position="1"/>
    </location>
</feature>
<dbReference type="AlphaFoldDB" id="A0AAW0LTG2"/>
<dbReference type="EMBL" id="PKMF04000063">
    <property type="protein sequence ID" value="KAK7853716.1"/>
    <property type="molecule type" value="Genomic_DNA"/>
</dbReference>